<name>A0A6L6WQ38_9ACTN</name>
<evidence type="ECO:0000313" key="2">
    <source>
        <dbReference type="Proteomes" id="UP000483802"/>
    </source>
</evidence>
<comment type="caution">
    <text evidence="1">The sequence shown here is derived from an EMBL/GenBank/DDBJ whole genome shotgun (WGS) entry which is preliminary data.</text>
</comment>
<dbReference type="EMBL" id="WPNZ01000002">
    <property type="protein sequence ID" value="MVO84193.1"/>
    <property type="molecule type" value="Genomic_DNA"/>
</dbReference>
<organism evidence="1 2">
    <name type="scientific">Streptomyces typhae</name>
    <dbReference type="NCBI Taxonomy" id="2681492"/>
    <lineage>
        <taxon>Bacteria</taxon>
        <taxon>Bacillati</taxon>
        <taxon>Actinomycetota</taxon>
        <taxon>Actinomycetes</taxon>
        <taxon>Kitasatosporales</taxon>
        <taxon>Streptomycetaceae</taxon>
        <taxon>Streptomyces</taxon>
    </lineage>
</organism>
<dbReference type="RefSeq" id="WP_157164452.1">
    <property type="nucleotide sequence ID" value="NZ_WPNZ01000002.1"/>
</dbReference>
<gene>
    <name evidence="1" type="ORF">GPA10_05250</name>
</gene>
<protein>
    <submittedName>
        <fullName evidence="1">Uncharacterized protein</fullName>
    </submittedName>
</protein>
<keyword evidence="2" id="KW-1185">Reference proteome</keyword>
<proteinExistence type="predicted"/>
<dbReference type="Proteomes" id="UP000483802">
    <property type="component" value="Unassembled WGS sequence"/>
</dbReference>
<sequence>MAKTSGLGDNLYIAGYNASGDIQQLGRIGGGPALLNFTGIDKSAYERRGGLRDGAVEMTTFFNTDSITPATHETLSALPRTDVILTYCRGTTLGDPAASLVGKQVNYDPTRADDGMLTFGVSAQANGYGIEWGRQLTAGVRTDTGAANGASIDTAASAAFGGQAYLQVFGFTGTDATVKIQDSADDSSFTDVASFAFTQITAGPTTERIALSNTATIRRYVRAVTVTTGGFTSLSFAVNVIKNEVAGVVF</sequence>
<accession>A0A6L6WQ38</accession>
<dbReference type="AlphaFoldDB" id="A0A6L6WQ38"/>
<evidence type="ECO:0000313" key="1">
    <source>
        <dbReference type="EMBL" id="MVO84193.1"/>
    </source>
</evidence>
<reference evidence="1 2" key="1">
    <citation type="submission" date="2019-11" db="EMBL/GenBank/DDBJ databases">
        <title>Streptomyces typhae sp. nov., a novel endophytic actinomycete isolated from the root of cattail pollen (Typha angustifolia L.).</title>
        <authorList>
            <person name="Peng C."/>
        </authorList>
    </citation>
    <scope>NUCLEOTIDE SEQUENCE [LARGE SCALE GENOMIC DNA]</scope>
    <source>
        <strain evidence="2">p1417</strain>
    </source>
</reference>